<accession>A0A2G9GI98</accession>
<gene>
    <name evidence="10" type="ORF">CDL12_22551</name>
</gene>
<keyword evidence="6 8" id="KW-0472">Membrane</keyword>
<dbReference type="SUPFAM" id="SSF103473">
    <property type="entry name" value="MFS general substrate transporter"/>
    <property type="match status" value="1"/>
</dbReference>
<comment type="similarity">
    <text evidence="2">Belongs to the major facilitator superfamily. Nitrate/nitrite porter (TC 2.A.1.8) family.</text>
</comment>
<feature type="transmembrane region" description="Helical" evidence="8">
    <location>
        <begin position="38"/>
        <end position="60"/>
    </location>
</feature>
<proteinExistence type="inferred from homology"/>
<dbReference type="AlphaFoldDB" id="A0A2G9GI98"/>
<dbReference type="Pfam" id="PF07690">
    <property type="entry name" value="MFS_1"/>
    <property type="match status" value="1"/>
</dbReference>
<evidence type="ECO:0000259" key="9">
    <source>
        <dbReference type="PROSITE" id="PS50850"/>
    </source>
</evidence>
<dbReference type="Proteomes" id="UP000231279">
    <property type="component" value="Unassembled WGS sequence"/>
</dbReference>
<dbReference type="PROSITE" id="PS50850">
    <property type="entry name" value="MFS"/>
    <property type="match status" value="1"/>
</dbReference>
<evidence type="ECO:0000256" key="2">
    <source>
        <dbReference type="ARBA" id="ARBA00008432"/>
    </source>
</evidence>
<feature type="transmembrane region" description="Helical" evidence="8">
    <location>
        <begin position="103"/>
        <end position="122"/>
    </location>
</feature>
<evidence type="ECO:0000256" key="8">
    <source>
        <dbReference type="SAM" id="Phobius"/>
    </source>
</evidence>
<dbReference type="PANTHER" id="PTHR23515">
    <property type="entry name" value="HIGH-AFFINITY NITRATE TRANSPORTER 2.3"/>
    <property type="match status" value="1"/>
</dbReference>
<evidence type="ECO:0000256" key="7">
    <source>
        <dbReference type="ARBA" id="ARBA00044504"/>
    </source>
</evidence>
<keyword evidence="5" id="KW-0534">Nitrate assimilation</keyword>
<organism evidence="10 11">
    <name type="scientific">Handroanthus impetiginosus</name>
    <dbReference type="NCBI Taxonomy" id="429701"/>
    <lineage>
        <taxon>Eukaryota</taxon>
        <taxon>Viridiplantae</taxon>
        <taxon>Streptophyta</taxon>
        <taxon>Embryophyta</taxon>
        <taxon>Tracheophyta</taxon>
        <taxon>Spermatophyta</taxon>
        <taxon>Magnoliopsida</taxon>
        <taxon>eudicotyledons</taxon>
        <taxon>Gunneridae</taxon>
        <taxon>Pentapetalae</taxon>
        <taxon>asterids</taxon>
        <taxon>lamiids</taxon>
        <taxon>Lamiales</taxon>
        <taxon>Bignoniaceae</taxon>
        <taxon>Crescentiina</taxon>
        <taxon>Tabebuia alliance</taxon>
        <taxon>Handroanthus</taxon>
    </lineage>
</organism>
<evidence type="ECO:0000256" key="4">
    <source>
        <dbReference type="ARBA" id="ARBA00022989"/>
    </source>
</evidence>
<evidence type="ECO:0000256" key="5">
    <source>
        <dbReference type="ARBA" id="ARBA00023063"/>
    </source>
</evidence>
<feature type="transmembrane region" description="Helical" evidence="8">
    <location>
        <begin position="324"/>
        <end position="342"/>
    </location>
</feature>
<keyword evidence="11" id="KW-1185">Reference proteome</keyword>
<dbReference type="InterPro" id="IPR044772">
    <property type="entry name" value="NO3_transporter"/>
</dbReference>
<evidence type="ECO:0000313" key="10">
    <source>
        <dbReference type="EMBL" id="PIN04915.1"/>
    </source>
</evidence>
<keyword evidence="3 8" id="KW-0812">Transmembrane</keyword>
<dbReference type="FunFam" id="1.20.1250.20:FF:000053">
    <property type="entry name" value="Nitrate transporter 2.1"/>
    <property type="match status" value="1"/>
</dbReference>
<evidence type="ECO:0000256" key="3">
    <source>
        <dbReference type="ARBA" id="ARBA00022692"/>
    </source>
</evidence>
<dbReference type="GO" id="GO:0042128">
    <property type="term" value="P:nitrate assimilation"/>
    <property type="evidence" value="ECO:0007669"/>
    <property type="project" value="UniProtKB-KW"/>
</dbReference>
<dbReference type="GO" id="GO:0015112">
    <property type="term" value="F:nitrate transmembrane transporter activity"/>
    <property type="evidence" value="ECO:0007669"/>
    <property type="project" value="InterPro"/>
</dbReference>
<keyword evidence="4 8" id="KW-1133">Transmembrane helix</keyword>
<comment type="similarity">
    <text evidence="7">Belongs to the major facilitator superfamily. Phosphate:H(+) symporter (TC 2.A.1.9) family.</text>
</comment>
<feature type="transmembrane region" description="Helical" evidence="8">
    <location>
        <begin position="197"/>
        <end position="220"/>
    </location>
</feature>
<dbReference type="OrthoDB" id="434240at2759"/>
<evidence type="ECO:0000256" key="6">
    <source>
        <dbReference type="ARBA" id="ARBA00023136"/>
    </source>
</evidence>
<feature type="transmembrane region" description="Helical" evidence="8">
    <location>
        <begin position="282"/>
        <end position="303"/>
    </location>
</feature>
<dbReference type="STRING" id="429701.A0A2G9GI98"/>
<feature type="transmembrane region" description="Helical" evidence="8">
    <location>
        <begin position="72"/>
        <end position="91"/>
    </location>
</feature>
<dbReference type="InterPro" id="IPR011701">
    <property type="entry name" value="MFS"/>
</dbReference>
<name>A0A2G9GI98_9LAMI</name>
<dbReference type="CDD" id="cd17341">
    <property type="entry name" value="MFS_NRT2_like"/>
    <property type="match status" value="1"/>
</dbReference>
<dbReference type="InterPro" id="IPR036259">
    <property type="entry name" value="MFS_trans_sf"/>
</dbReference>
<comment type="caution">
    <text evidence="10">The sequence shown here is derived from an EMBL/GenBank/DDBJ whole genome shotgun (WGS) entry which is preliminary data.</text>
</comment>
<dbReference type="FunFam" id="1.20.1250.20:FF:000411">
    <property type="entry name" value="Probable high-affinity nitrate transporter 2.4"/>
    <property type="match status" value="1"/>
</dbReference>
<dbReference type="InterPro" id="IPR020846">
    <property type="entry name" value="MFS_dom"/>
</dbReference>
<comment type="subcellular location">
    <subcellularLocation>
        <location evidence="1">Membrane</location>
        <topology evidence="1">Multi-pass membrane protein</topology>
    </subcellularLocation>
</comment>
<sequence length="389" mass="42499">MDPHSKTRHEPSFSLPVDSDHKATVFRPFSISPPHMRAFHLAWISLFSCYFSTFSIPPLLPAIRRDLHLTAADVGHAGVASFAGAIFSRLAMGPICDLVGPRAASAAFSILTAPVVLSLSFISTATSFIIIRFLIGFCLANFVASQFWMSSMFSKDVVGVANGVAAGWANVGAGFTQLVMPLIHNFLVNVANLNPSISWRIAFVFPALFQTITAIMVLAFGHDLPDGKYKRKSAKINENAFSILFNGLRNYRAWILGLTYAFSFGVELTTDNIIAQYFYERFNLDMVTAGAVAASFGLANIVSRPTGGMVSDAMGQRFGMKGRLWSLWATQTVAGLLCFSLGRINSLWGSILVMCCFSFLVQAASGFIFGVVPFVSKRYVYDIIRRNLG</sequence>
<protein>
    <recommendedName>
        <fullName evidence="9">Major facilitator superfamily (MFS) profile domain-containing protein</fullName>
    </recommendedName>
</protein>
<dbReference type="GO" id="GO:0016020">
    <property type="term" value="C:membrane"/>
    <property type="evidence" value="ECO:0007669"/>
    <property type="project" value="UniProtKB-SubCell"/>
</dbReference>
<evidence type="ECO:0000313" key="11">
    <source>
        <dbReference type="Proteomes" id="UP000231279"/>
    </source>
</evidence>
<evidence type="ECO:0000256" key="1">
    <source>
        <dbReference type="ARBA" id="ARBA00004141"/>
    </source>
</evidence>
<feature type="transmembrane region" description="Helical" evidence="8">
    <location>
        <begin position="129"/>
        <end position="149"/>
    </location>
</feature>
<dbReference type="EMBL" id="NKXS01004970">
    <property type="protein sequence ID" value="PIN04915.1"/>
    <property type="molecule type" value="Genomic_DNA"/>
</dbReference>
<feature type="transmembrane region" description="Helical" evidence="8">
    <location>
        <begin position="348"/>
        <end position="376"/>
    </location>
</feature>
<dbReference type="Gene3D" id="1.20.1250.20">
    <property type="entry name" value="MFS general substrate transporter like domains"/>
    <property type="match status" value="2"/>
</dbReference>
<feature type="domain" description="Major facilitator superfamily (MFS) profile" evidence="9">
    <location>
        <begin position="38"/>
        <end position="389"/>
    </location>
</feature>
<reference evidence="11" key="1">
    <citation type="journal article" date="2018" name="Gigascience">
        <title>Genome assembly of the Pink Ipe (Handroanthus impetiginosus, Bignoniaceae), a highly valued, ecologically keystone Neotropical timber forest tree.</title>
        <authorList>
            <person name="Silva-Junior O.B."/>
            <person name="Grattapaglia D."/>
            <person name="Novaes E."/>
            <person name="Collevatti R.G."/>
        </authorList>
    </citation>
    <scope>NUCLEOTIDE SEQUENCE [LARGE SCALE GENOMIC DNA]</scope>
    <source>
        <strain evidence="11">cv. UFG-1</strain>
    </source>
</reference>